<comment type="caution">
    <text evidence="2">The sequence shown here is derived from an EMBL/GenBank/DDBJ whole genome shotgun (WGS) entry which is preliminary data.</text>
</comment>
<dbReference type="PROSITE" id="PS51202">
    <property type="entry name" value="RCK_C"/>
    <property type="match status" value="1"/>
</dbReference>
<dbReference type="EMBL" id="DXBO01000042">
    <property type="protein sequence ID" value="HIZ47749.1"/>
    <property type="molecule type" value="Genomic_DNA"/>
</dbReference>
<dbReference type="Proteomes" id="UP000824031">
    <property type="component" value="Unassembled WGS sequence"/>
</dbReference>
<dbReference type="PANTHER" id="PTHR43833:SF7">
    <property type="entry name" value="KTR SYSTEM POTASSIUM UPTAKE PROTEIN C"/>
    <property type="match status" value="1"/>
</dbReference>
<dbReference type="PANTHER" id="PTHR43833">
    <property type="entry name" value="POTASSIUM CHANNEL PROTEIN 2-RELATED-RELATED"/>
    <property type="match status" value="1"/>
</dbReference>
<organism evidence="2 3">
    <name type="scientific">Candidatus Gemmiger excrementavium</name>
    <dbReference type="NCBI Taxonomy" id="2838608"/>
    <lineage>
        <taxon>Bacteria</taxon>
        <taxon>Bacillati</taxon>
        <taxon>Bacillota</taxon>
        <taxon>Clostridia</taxon>
        <taxon>Eubacteriales</taxon>
        <taxon>Gemmiger</taxon>
    </lineage>
</organism>
<dbReference type="Gene3D" id="3.30.70.1450">
    <property type="entry name" value="Regulator of K+ conductance, C-terminal domain"/>
    <property type="match status" value="1"/>
</dbReference>
<dbReference type="GO" id="GO:0008324">
    <property type="term" value="F:monoatomic cation transmembrane transporter activity"/>
    <property type="evidence" value="ECO:0007669"/>
    <property type="project" value="InterPro"/>
</dbReference>
<dbReference type="InterPro" id="IPR006037">
    <property type="entry name" value="RCK_C"/>
</dbReference>
<dbReference type="InterPro" id="IPR036721">
    <property type="entry name" value="RCK_C_sf"/>
</dbReference>
<reference evidence="2" key="1">
    <citation type="journal article" date="2021" name="PeerJ">
        <title>Extensive microbial diversity within the chicken gut microbiome revealed by metagenomics and culture.</title>
        <authorList>
            <person name="Gilroy R."/>
            <person name="Ravi A."/>
            <person name="Getino M."/>
            <person name="Pursley I."/>
            <person name="Horton D.L."/>
            <person name="Alikhan N.F."/>
            <person name="Baker D."/>
            <person name="Gharbi K."/>
            <person name="Hall N."/>
            <person name="Watson M."/>
            <person name="Adriaenssens E.M."/>
            <person name="Foster-Nyarko E."/>
            <person name="Jarju S."/>
            <person name="Secka A."/>
            <person name="Antonio M."/>
            <person name="Oren A."/>
            <person name="Chaudhuri R.R."/>
            <person name="La Ragione R."/>
            <person name="Hildebrand F."/>
            <person name="Pallen M.J."/>
        </authorList>
    </citation>
    <scope>NUCLEOTIDE SEQUENCE</scope>
    <source>
        <strain evidence="2">3436</strain>
    </source>
</reference>
<dbReference type="Gene3D" id="3.40.50.720">
    <property type="entry name" value="NAD(P)-binding Rossmann-like Domain"/>
    <property type="match status" value="1"/>
</dbReference>
<proteinExistence type="predicted"/>
<name>A0A9D2F1A9_9FIRM</name>
<evidence type="ECO:0000313" key="3">
    <source>
        <dbReference type="Proteomes" id="UP000824031"/>
    </source>
</evidence>
<evidence type="ECO:0000313" key="2">
    <source>
        <dbReference type="EMBL" id="HIZ47749.1"/>
    </source>
</evidence>
<accession>A0A9D2F1A9</accession>
<evidence type="ECO:0000259" key="1">
    <source>
        <dbReference type="PROSITE" id="PS51202"/>
    </source>
</evidence>
<dbReference type="Pfam" id="PF02254">
    <property type="entry name" value="TrkA_N"/>
    <property type="match status" value="1"/>
</dbReference>
<dbReference type="Pfam" id="PF02080">
    <property type="entry name" value="TrkA_C"/>
    <property type="match status" value="1"/>
</dbReference>
<feature type="domain" description="RCK C-terminal" evidence="1">
    <location>
        <begin position="139"/>
        <end position="223"/>
    </location>
</feature>
<sequence>MKKHDPSTMFGVIGLGRFGAALVKTLAEAGKDVIAIDKDEERVREVRAYTDYAFVVDNLTETALKETGMQNCATVTVCIGEQVDMSILTTMMVIKLGVPNVIAKATSAMHGEVLKRMGATVVYPEADMAVRIGRRLILGNLLDYIALGDGVEVRRISVGPRVAGRSIHELDVRRVYGINIIAVERDGRTDVEFTADYRFAEGDTVTVIGKVEKIDGFEGDMQE</sequence>
<dbReference type="SUPFAM" id="SSF51735">
    <property type="entry name" value="NAD(P)-binding Rossmann-fold domains"/>
    <property type="match status" value="1"/>
</dbReference>
<dbReference type="AlphaFoldDB" id="A0A9D2F1A9"/>
<reference evidence="2" key="2">
    <citation type="submission" date="2021-04" db="EMBL/GenBank/DDBJ databases">
        <authorList>
            <person name="Gilroy R."/>
        </authorList>
    </citation>
    <scope>NUCLEOTIDE SEQUENCE</scope>
    <source>
        <strain evidence="2">3436</strain>
    </source>
</reference>
<dbReference type="GO" id="GO:0006813">
    <property type="term" value="P:potassium ion transport"/>
    <property type="evidence" value="ECO:0007669"/>
    <property type="project" value="InterPro"/>
</dbReference>
<dbReference type="InterPro" id="IPR036291">
    <property type="entry name" value="NAD(P)-bd_dom_sf"/>
</dbReference>
<dbReference type="SUPFAM" id="SSF116726">
    <property type="entry name" value="TrkA C-terminal domain-like"/>
    <property type="match status" value="1"/>
</dbReference>
<dbReference type="InterPro" id="IPR050721">
    <property type="entry name" value="Trk_Ktr_HKT_K-transport"/>
</dbReference>
<dbReference type="InterPro" id="IPR003148">
    <property type="entry name" value="RCK_N"/>
</dbReference>
<gene>
    <name evidence="2" type="ORF">H9810_03405</name>
</gene>
<protein>
    <submittedName>
        <fullName evidence="2">TrkA family potassium uptake protein</fullName>
    </submittedName>
</protein>